<reference evidence="1" key="1">
    <citation type="submission" date="2022-06" db="EMBL/GenBank/DDBJ databases">
        <title>Draft genome sequence of Streptomyces sp. RB6PN25 isolated from peat swamp forest in Thailand.</title>
        <authorList>
            <person name="Duangmal K."/>
            <person name="Klaysubun C."/>
        </authorList>
    </citation>
    <scope>NUCLEOTIDE SEQUENCE</scope>
    <source>
        <strain evidence="1">RB6PN25</strain>
    </source>
</reference>
<dbReference type="EMBL" id="JANFNG010000011">
    <property type="protein sequence ID" value="MCQ4082166.1"/>
    <property type="molecule type" value="Genomic_DNA"/>
</dbReference>
<dbReference type="Proteomes" id="UP001057702">
    <property type="component" value="Unassembled WGS sequence"/>
</dbReference>
<sequence>MHAVKLHEAVQAEWTASELRDFLADVLASASLVGVTAGSQAERYP</sequence>
<evidence type="ECO:0000313" key="2">
    <source>
        <dbReference type="Proteomes" id="UP001057702"/>
    </source>
</evidence>
<comment type="caution">
    <text evidence="1">The sequence shown here is derived from an EMBL/GenBank/DDBJ whole genome shotgun (WGS) entry which is preliminary data.</text>
</comment>
<protein>
    <recommendedName>
        <fullName evidence="3">Transposase</fullName>
    </recommendedName>
</protein>
<evidence type="ECO:0008006" key="3">
    <source>
        <dbReference type="Google" id="ProtNLM"/>
    </source>
</evidence>
<accession>A0ABT1PWV5</accession>
<proteinExistence type="predicted"/>
<gene>
    <name evidence="1" type="ORF">NGB36_16510</name>
</gene>
<organism evidence="1 2">
    <name type="scientific">Streptomyces humicola</name>
    <dbReference type="NCBI Taxonomy" id="2953240"/>
    <lineage>
        <taxon>Bacteria</taxon>
        <taxon>Bacillati</taxon>
        <taxon>Actinomycetota</taxon>
        <taxon>Actinomycetes</taxon>
        <taxon>Kitasatosporales</taxon>
        <taxon>Streptomycetaceae</taxon>
        <taxon>Streptomyces</taxon>
    </lineage>
</organism>
<name>A0ABT1PWV5_9ACTN</name>
<dbReference type="RefSeq" id="WP_255921067.1">
    <property type="nucleotide sequence ID" value="NZ_JANFNG010000011.1"/>
</dbReference>
<keyword evidence="2" id="KW-1185">Reference proteome</keyword>
<evidence type="ECO:0000313" key="1">
    <source>
        <dbReference type="EMBL" id="MCQ4082166.1"/>
    </source>
</evidence>